<evidence type="ECO:0000256" key="1">
    <source>
        <dbReference type="SAM" id="MobiDB-lite"/>
    </source>
</evidence>
<proteinExistence type="predicted"/>
<dbReference type="EMBL" id="BJHW01000002">
    <property type="protein sequence ID" value="GDY59802.1"/>
    <property type="molecule type" value="Genomic_DNA"/>
</dbReference>
<organism evidence="3 4">
    <name type="scientific">Streptomyces violaceusniger</name>
    <dbReference type="NCBI Taxonomy" id="68280"/>
    <lineage>
        <taxon>Bacteria</taxon>
        <taxon>Bacillati</taxon>
        <taxon>Actinomycetota</taxon>
        <taxon>Actinomycetes</taxon>
        <taxon>Kitasatosporales</taxon>
        <taxon>Streptomycetaceae</taxon>
        <taxon>Streptomyces</taxon>
        <taxon>Streptomyces violaceusniger group</taxon>
    </lineage>
</organism>
<dbReference type="Proteomes" id="UP000301309">
    <property type="component" value="Unassembled WGS sequence"/>
</dbReference>
<gene>
    <name evidence="3" type="ORF">SVIO_104250</name>
</gene>
<protein>
    <recommendedName>
        <fullName evidence="5">ABC transporter permease</fullName>
    </recommendedName>
</protein>
<sequence>MSTDAQGERLSLVKTAKTTKTTPAAGNAGRRGARRRLGPGRPIPYGRALGPLLLLAVWSAGSAAGLIDTRNLSAPGRW</sequence>
<evidence type="ECO:0000313" key="4">
    <source>
        <dbReference type="Proteomes" id="UP000301309"/>
    </source>
</evidence>
<accession>A0A4D4LEY1</accession>
<evidence type="ECO:0008006" key="5">
    <source>
        <dbReference type="Google" id="ProtNLM"/>
    </source>
</evidence>
<reference evidence="3 4" key="1">
    <citation type="journal article" date="2020" name="Int. J. Syst. Evol. Microbiol.">
        <title>Reclassification of Streptomyces castelarensis and Streptomyces sporoclivatus as later heterotypic synonyms of Streptomyces antimycoticus.</title>
        <authorList>
            <person name="Komaki H."/>
            <person name="Tamura T."/>
        </authorList>
    </citation>
    <scope>NUCLEOTIDE SEQUENCE [LARGE SCALE GENOMIC DNA]</scope>
    <source>
        <strain evidence="3 4">NBRC 13459</strain>
    </source>
</reference>
<keyword evidence="2" id="KW-0472">Membrane</keyword>
<evidence type="ECO:0000313" key="3">
    <source>
        <dbReference type="EMBL" id="GDY59802.1"/>
    </source>
</evidence>
<keyword evidence="4" id="KW-1185">Reference proteome</keyword>
<keyword evidence="2" id="KW-0812">Transmembrane</keyword>
<comment type="caution">
    <text evidence="3">The sequence shown here is derived from an EMBL/GenBank/DDBJ whole genome shotgun (WGS) entry which is preliminary data.</text>
</comment>
<name>A0A4D4LEY1_STRVO</name>
<feature type="transmembrane region" description="Helical" evidence="2">
    <location>
        <begin position="48"/>
        <end position="67"/>
    </location>
</feature>
<evidence type="ECO:0000256" key="2">
    <source>
        <dbReference type="SAM" id="Phobius"/>
    </source>
</evidence>
<keyword evidence="2" id="KW-1133">Transmembrane helix</keyword>
<feature type="region of interest" description="Disordered" evidence="1">
    <location>
        <begin position="1"/>
        <end position="41"/>
    </location>
</feature>
<feature type="compositionally biased region" description="Low complexity" evidence="1">
    <location>
        <begin position="14"/>
        <end position="30"/>
    </location>
</feature>
<dbReference type="AlphaFoldDB" id="A0A4D4LEY1"/>